<gene>
    <name evidence="3" type="ORF">CLV71_10518</name>
</gene>
<protein>
    <submittedName>
        <fullName evidence="3">Nucleoside-diphosphate-sugar epimerase</fullName>
    </submittedName>
</protein>
<dbReference type="GO" id="GO:0005737">
    <property type="term" value="C:cytoplasm"/>
    <property type="evidence" value="ECO:0007669"/>
    <property type="project" value="TreeGrafter"/>
</dbReference>
<keyword evidence="4" id="KW-1185">Reference proteome</keyword>
<dbReference type="Proteomes" id="UP000294927">
    <property type="component" value="Unassembled WGS sequence"/>
</dbReference>
<proteinExistence type="predicted"/>
<evidence type="ECO:0000256" key="1">
    <source>
        <dbReference type="SAM" id="MobiDB-lite"/>
    </source>
</evidence>
<dbReference type="GO" id="GO:0004029">
    <property type="term" value="F:aldehyde dehydrogenase (NAD+) activity"/>
    <property type="evidence" value="ECO:0007669"/>
    <property type="project" value="TreeGrafter"/>
</dbReference>
<feature type="domain" description="NAD-dependent epimerase/dehydratase" evidence="2">
    <location>
        <begin position="30"/>
        <end position="198"/>
    </location>
</feature>
<evidence type="ECO:0000259" key="2">
    <source>
        <dbReference type="Pfam" id="PF01370"/>
    </source>
</evidence>
<feature type="compositionally biased region" description="Polar residues" evidence="1">
    <location>
        <begin position="1"/>
        <end position="11"/>
    </location>
</feature>
<accession>A0A4R7VRA1</accession>
<feature type="region of interest" description="Disordered" evidence="1">
    <location>
        <begin position="351"/>
        <end position="378"/>
    </location>
</feature>
<dbReference type="Pfam" id="PF01370">
    <property type="entry name" value="Epimerase"/>
    <property type="match status" value="1"/>
</dbReference>
<evidence type="ECO:0000313" key="3">
    <source>
        <dbReference type="EMBL" id="TDV51889.1"/>
    </source>
</evidence>
<dbReference type="PANTHER" id="PTHR48079:SF6">
    <property type="entry name" value="NAD(P)-BINDING DOMAIN-CONTAINING PROTEIN-RELATED"/>
    <property type="match status" value="1"/>
</dbReference>
<dbReference type="InterPro" id="IPR036291">
    <property type="entry name" value="NAD(P)-bd_dom_sf"/>
</dbReference>
<comment type="caution">
    <text evidence="3">The sequence shown here is derived from an EMBL/GenBank/DDBJ whole genome shotgun (WGS) entry which is preliminary data.</text>
</comment>
<dbReference type="Gene3D" id="3.40.50.720">
    <property type="entry name" value="NAD(P)-binding Rossmann-like Domain"/>
    <property type="match status" value="1"/>
</dbReference>
<dbReference type="EMBL" id="SOCP01000005">
    <property type="protein sequence ID" value="TDV51889.1"/>
    <property type="molecule type" value="Genomic_DNA"/>
</dbReference>
<name>A0A4R7VRA1_9PSEU</name>
<dbReference type="InterPro" id="IPR051783">
    <property type="entry name" value="NAD(P)-dependent_oxidoreduct"/>
</dbReference>
<dbReference type="InterPro" id="IPR001509">
    <property type="entry name" value="Epimerase_deHydtase"/>
</dbReference>
<evidence type="ECO:0000313" key="4">
    <source>
        <dbReference type="Proteomes" id="UP000294927"/>
    </source>
</evidence>
<reference evidence="3 4" key="1">
    <citation type="submission" date="2019-03" db="EMBL/GenBank/DDBJ databases">
        <title>Genomic Encyclopedia of Archaeal and Bacterial Type Strains, Phase II (KMG-II): from individual species to whole genera.</title>
        <authorList>
            <person name="Goeker M."/>
        </authorList>
    </citation>
    <scope>NUCLEOTIDE SEQUENCE [LARGE SCALE GENOMIC DNA]</scope>
    <source>
        <strain evidence="3 4">DSM 45499</strain>
    </source>
</reference>
<sequence>MAQDSAATSRKGTGFGMKANASSKGKPKRVVVTGASGNVGTSVVRALSEAPEVGSIVGIARRRPEEWDLPKLEWATADLGDEDVNLDPLLSGADAVIHLAWLFQPARDPLTTWRTNVLGSLRLFDAVARTGVPALVHASSVGAYSPGPKDREVDESWPTHGWPSAAYTREKAYLERALDAFGQAHQDVRVVRMRPAFLFKRDSASQQRRLFGGPFVPQRLVRPELIPVVPDLPGLRVQAVHTADAAQAYRLAALGDVRGAFNLATDPVLDGPMLADLLGAKLVRLPVWAIRGPLVAAWRLHLTPASPDLFDAVLHLPLMDSTRARTELGWTPTHDAADAITEFLHGMRDEAGMPTPPLAPRVPGGRLQELRTGAGKRP</sequence>
<dbReference type="PANTHER" id="PTHR48079">
    <property type="entry name" value="PROTEIN YEEZ"/>
    <property type="match status" value="1"/>
</dbReference>
<dbReference type="AlphaFoldDB" id="A0A4R7VRA1"/>
<organism evidence="3 4">
    <name type="scientific">Actinophytocola oryzae</name>
    <dbReference type="NCBI Taxonomy" id="502181"/>
    <lineage>
        <taxon>Bacteria</taxon>
        <taxon>Bacillati</taxon>
        <taxon>Actinomycetota</taxon>
        <taxon>Actinomycetes</taxon>
        <taxon>Pseudonocardiales</taxon>
        <taxon>Pseudonocardiaceae</taxon>
    </lineage>
</organism>
<feature type="region of interest" description="Disordered" evidence="1">
    <location>
        <begin position="1"/>
        <end position="29"/>
    </location>
</feature>
<dbReference type="SUPFAM" id="SSF51735">
    <property type="entry name" value="NAD(P)-binding Rossmann-fold domains"/>
    <property type="match status" value="1"/>
</dbReference>